<organism evidence="3 4">
    <name type="scientific">Jimgerdemannia flammicorona</name>
    <dbReference type="NCBI Taxonomy" id="994334"/>
    <lineage>
        <taxon>Eukaryota</taxon>
        <taxon>Fungi</taxon>
        <taxon>Fungi incertae sedis</taxon>
        <taxon>Mucoromycota</taxon>
        <taxon>Mucoromycotina</taxon>
        <taxon>Endogonomycetes</taxon>
        <taxon>Endogonales</taxon>
        <taxon>Endogonaceae</taxon>
        <taxon>Jimgerdemannia</taxon>
    </lineage>
</organism>
<dbReference type="InterPro" id="IPR000608">
    <property type="entry name" value="UBC"/>
</dbReference>
<dbReference type="EMBL" id="RBNJ01025981">
    <property type="protein sequence ID" value="RUS15176.1"/>
    <property type="molecule type" value="Genomic_DNA"/>
</dbReference>
<comment type="caution">
    <text evidence="3">The sequence shown here is derived from an EMBL/GenBank/DDBJ whole genome shotgun (WGS) entry which is preliminary data.</text>
</comment>
<dbReference type="Gene3D" id="3.10.110.10">
    <property type="entry name" value="Ubiquitin Conjugating Enzyme"/>
    <property type="match status" value="1"/>
</dbReference>
<gene>
    <name evidence="3" type="ORF">BC938DRAFT_477055</name>
</gene>
<evidence type="ECO:0000256" key="1">
    <source>
        <dbReference type="SAM" id="MobiDB-lite"/>
    </source>
</evidence>
<feature type="region of interest" description="Disordered" evidence="1">
    <location>
        <begin position="1"/>
        <end position="31"/>
    </location>
</feature>
<dbReference type="InterPro" id="IPR016135">
    <property type="entry name" value="UBQ-conjugating_enzyme/RWD"/>
</dbReference>
<dbReference type="Proteomes" id="UP000274822">
    <property type="component" value="Unassembled WGS sequence"/>
</dbReference>
<feature type="region of interest" description="Disordered" evidence="1">
    <location>
        <begin position="106"/>
        <end position="147"/>
    </location>
</feature>
<protein>
    <recommendedName>
        <fullName evidence="2">UBC core domain-containing protein</fullName>
    </recommendedName>
</protein>
<proteinExistence type="predicted"/>
<dbReference type="AlphaFoldDB" id="A0A433PCD1"/>
<evidence type="ECO:0000313" key="3">
    <source>
        <dbReference type="EMBL" id="RUS15176.1"/>
    </source>
</evidence>
<reference evidence="3 4" key="1">
    <citation type="journal article" date="2018" name="New Phytol.">
        <title>Phylogenomics of Endogonaceae and evolution of mycorrhizas within Mucoromycota.</title>
        <authorList>
            <person name="Chang Y."/>
            <person name="Desiro A."/>
            <person name="Na H."/>
            <person name="Sandor L."/>
            <person name="Lipzen A."/>
            <person name="Clum A."/>
            <person name="Barry K."/>
            <person name="Grigoriev I.V."/>
            <person name="Martin F.M."/>
            <person name="Stajich J.E."/>
            <person name="Smith M.E."/>
            <person name="Bonito G."/>
            <person name="Spatafora J.W."/>
        </authorList>
    </citation>
    <scope>NUCLEOTIDE SEQUENCE [LARGE SCALE GENOMIC DNA]</scope>
    <source>
        <strain evidence="3 4">AD002</strain>
    </source>
</reference>
<dbReference type="CDD" id="cd23802">
    <property type="entry name" value="UBCc_UBE2Q"/>
    <property type="match status" value="1"/>
</dbReference>
<feature type="non-terminal residue" evidence="3">
    <location>
        <position position="1"/>
    </location>
</feature>
<accession>A0A433PCD1</accession>
<keyword evidence="4" id="KW-1185">Reference proteome</keyword>
<evidence type="ECO:0000313" key="4">
    <source>
        <dbReference type="Proteomes" id="UP000274822"/>
    </source>
</evidence>
<dbReference type="PROSITE" id="PS50127">
    <property type="entry name" value="UBC_2"/>
    <property type="match status" value="1"/>
</dbReference>
<evidence type="ECO:0000259" key="2">
    <source>
        <dbReference type="PROSITE" id="PS50127"/>
    </source>
</evidence>
<dbReference type="SUPFAM" id="SSF54495">
    <property type="entry name" value="UBC-like"/>
    <property type="match status" value="1"/>
</dbReference>
<feature type="domain" description="UBC core" evidence="2">
    <location>
        <begin position="199"/>
        <end position="376"/>
    </location>
</feature>
<feature type="compositionally biased region" description="Acidic residues" evidence="1">
    <location>
        <begin position="122"/>
        <end position="147"/>
    </location>
</feature>
<name>A0A433PCD1_9FUNG</name>
<feature type="compositionally biased region" description="Basic and acidic residues" evidence="1">
    <location>
        <begin position="106"/>
        <end position="121"/>
    </location>
</feature>
<sequence>CFKDPSESGPVTTPELSVPATPSLPTFLRRPSSSQRAVKYIHLDDSRRPVFLNGMRVDIPERNHGLVADEAPRETSIVVGEFIYANGEEETEEQGDDEDEVMLDAQREGTRSSGKELRYLDDDFEDEDDEDEEEEEDGDENEFDYYSDEDMLDFEDAKEGKKTVVIEEEEDGGLICLHIRADDDFDPSLLPLPMDATKMATQAISKELRLILQAQSNPKAQLGFLVDAAKLRSVYQWVVHMRDFDPALPLSKDMRDRGVTNIDLEVRFSGDFPHVPPYIRVIRPRLLRFIHGGGGHVTAGGSICMDLLTLGNANDRGWSSVYRMDAVLLQIKLALSSTDPRPARLDSARWNVEYTPREGMEAFIRVANDHGWRVPNGFREMFSK</sequence>